<comment type="caution">
    <text evidence="1">The sequence shown here is derived from an EMBL/GenBank/DDBJ whole genome shotgun (WGS) entry which is preliminary data.</text>
</comment>
<keyword evidence="2" id="KW-1185">Reference proteome</keyword>
<evidence type="ECO:0000313" key="1">
    <source>
        <dbReference type="EMBL" id="EGA67415.1"/>
    </source>
</evidence>
<gene>
    <name evidence="1" type="ORF">VIBR0546_18942</name>
</gene>
<dbReference type="AlphaFoldDB" id="E8LPK8"/>
<protein>
    <recommendedName>
        <fullName evidence="3">Lipoprotein</fullName>
    </recommendedName>
</protein>
<accession>E8LPK8</accession>
<proteinExistence type="predicted"/>
<dbReference type="Proteomes" id="UP000004371">
    <property type="component" value="Unassembled WGS sequence"/>
</dbReference>
<sequence length="159" mass="16886">MNIKSTMPLFSSILASMTLMTGCGGGGGGDEGASSGGSASFTAASAQTQSITDLSISYDNSLESVYQVDVDVVLNQLAGKDAYISICDNAEAQGDPNQVDYDNCLVKSSLEDGLAEFDLRVVNHCESLIAVVWVMEPDQTPLVYTFDHDGQKQSSWLIQ</sequence>
<dbReference type="PROSITE" id="PS51257">
    <property type="entry name" value="PROKAR_LIPOPROTEIN"/>
    <property type="match status" value="1"/>
</dbReference>
<name>E8LPK8_9VIBR</name>
<dbReference type="STRING" id="945543.VIBR0546_18942"/>
<reference evidence="1 2" key="1">
    <citation type="journal article" date="2012" name="Int. J. Syst. Evol. Microbiol.">
        <title>Vibrio caribbeanicus sp. nov., isolated from the marine sponge Scleritoderma cyanea.</title>
        <authorList>
            <person name="Hoffmann M."/>
            <person name="Monday S.R."/>
            <person name="Allard M.W."/>
            <person name="Strain E.A."/>
            <person name="Whittaker P."/>
            <person name="Naum M."/>
            <person name="McCarthy P.J."/>
            <person name="Lopez J.V."/>
            <person name="Fischer M."/>
            <person name="Brown E.W."/>
        </authorList>
    </citation>
    <scope>NUCLEOTIDE SEQUENCE [LARGE SCALE GENOMIC DNA]</scope>
    <source>
        <strain evidence="1 2">LMG 20546</strain>
    </source>
</reference>
<dbReference type="OrthoDB" id="5906465at2"/>
<dbReference type="EMBL" id="AEVS01000009">
    <property type="protein sequence ID" value="EGA67415.1"/>
    <property type="molecule type" value="Genomic_DNA"/>
</dbReference>
<evidence type="ECO:0000313" key="2">
    <source>
        <dbReference type="Proteomes" id="UP000004371"/>
    </source>
</evidence>
<evidence type="ECO:0008006" key="3">
    <source>
        <dbReference type="Google" id="ProtNLM"/>
    </source>
</evidence>
<dbReference type="RefSeq" id="WP_006877769.1">
    <property type="nucleotide sequence ID" value="NZ_AEVS01000009.1"/>
</dbReference>
<organism evidence="1 2">
    <name type="scientific">Vibrio brasiliensis LMG 20546</name>
    <dbReference type="NCBI Taxonomy" id="945543"/>
    <lineage>
        <taxon>Bacteria</taxon>
        <taxon>Pseudomonadati</taxon>
        <taxon>Pseudomonadota</taxon>
        <taxon>Gammaproteobacteria</taxon>
        <taxon>Vibrionales</taxon>
        <taxon>Vibrionaceae</taxon>
        <taxon>Vibrio</taxon>
        <taxon>Vibrio oreintalis group</taxon>
    </lineage>
</organism>
<dbReference type="eggNOG" id="ENOG5032S51">
    <property type="taxonomic scope" value="Bacteria"/>
</dbReference>